<dbReference type="SUPFAM" id="SSF53633">
    <property type="entry name" value="Carbamate kinase-like"/>
    <property type="match status" value="1"/>
</dbReference>
<dbReference type="PIRSF" id="PIRSF004857">
    <property type="entry name" value="Kin_aa_kin"/>
    <property type="match status" value="1"/>
</dbReference>
<dbReference type="Pfam" id="PF00696">
    <property type="entry name" value="AA_kinase"/>
    <property type="match status" value="1"/>
</dbReference>
<dbReference type="OrthoDB" id="50461at2157"/>
<sequence>MIVLKIGGSLFDHSRALVKRIAEEELAADILIVPGGGDFADTIRKVYREKQLSDDAAHWMAVLAMNQYAYYLADGTGIPLADSLKGTGIRIALPYEILRKDDALPHSWDVTSDTIAAWMALKTGGRLIKATDVDGIFADGKLLETVEASRLCGTGETCIDSALPEFLLNNRLDAFVVNGLDTARVSKAVREEKTMGTRILGR</sequence>
<dbReference type="InterPro" id="IPR001048">
    <property type="entry name" value="Asp/Glu/Uridylate_kinase"/>
</dbReference>
<proteinExistence type="predicted"/>
<evidence type="ECO:0000313" key="3">
    <source>
        <dbReference type="Proteomes" id="UP000000663"/>
    </source>
</evidence>
<reference evidence="2 3" key="1">
    <citation type="journal article" date="2006" name="Science">
        <title>Genome of rice cluster I archaea -- the key methane producers in the rice rhizosphere.</title>
        <authorList>
            <person name="Erkel C."/>
            <person name="Kube M."/>
            <person name="Reinhardt R."/>
            <person name="Liesack W."/>
        </authorList>
    </citation>
    <scope>NUCLEOTIDE SEQUENCE [LARGE SCALE GENOMIC DNA]</scope>
    <source>
        <strain evidence="3">DSM 22066 / NBRC 105507 / MRE50</strain>
    </source>
</reference>
<dbReference type="EMBL" id="AM114193">
    <property type="protein sequence ID" value="CAJ37239.1"/>
    <property type="molecule type" value="Genomic_DNA"/>
</dbReference>
<name>Q0W304_METAR</name>
<keyword evidence="2" id="KW-0808">Transferase</keyword>
<dbReference type="InterPro" id="IPR011375">
    <property type="entry name" value="MfnE"/>
</dbReference>
<dbReference type="eggNOG" id="arCOG00859">
    <property type="taxonomic scope" value="Archaea"/>
</dbReference>
<evidence type="ECO:0000313" key="2">
    <source>
        <dbReference type="EMBL" id="CAJ37239.1"/>
    </source>
</evidence>
<dbReference type="Gene3D" id="3.40.1160.10">
    <property type="entry name" value="Acetylglutamate kinase-like"/>
    <property type="match status" value="1"/>
</dbReference>
<dbReference type="InterPro" id="IPR036393">
    <property type="entry name" value="AceGlu_kinase-like_sf"/>
</dbReference>
<keyword evidence="2" id="KW-0418">Kinase</keyword>
<protein>
    <submittedName>
        <fullName evidence="2">Amino acid kinase</fullName>
    </submittedName>
</protein>
<dbReference type="Proteomes" id="UP000000663">
    <property type="component" value="Chromosome"/>
</dbReference>
<keyword evidence="3" id="KW-1185">Reference proteome</keyword>
<dbReference type="GO" id="GO:0016301">
    <property type="term" value="F:kinase activity"/>
    <property type="evidence" value="ECO:0007669"/>
    <property type="project" value="UniProtKB-KW"/>
</dbReference>
<dbReference type="STRING" id="351160.RCIX2105"/>
<dbReference type="KEGG" id="rci:RCIX2105"/>
<gene>
    <name evidence="2" type="ORF">RCIX2105</name>
</gene>
<dbReference type="AlphaFoldDB" id="Q0W304"/>
<accession>Q0W304</accession>
<dbReference type="CDD" id="cd04240">
    <property type="entry name" value="AAK_UC"/>
    <property type="match status" value="1"/>
</dbReference>
<organism evidence="2 3">
    <name type="scientific">Methanocella arvoryzae (strain DSM 22066 / NBRC 105507 / MRE50)</name>
    <dbReference type="NCBI Taxonomy" id="351160"/>
    <lineage>
        <taxon>Archaea</taxon>
        <taxon>Methanobacteriati</taxon>
        <taxon>Methanobacteriota</taxon>
        <taxon>Stenosarchaea group</taxon>
        <taxon>Methanomicrobia</taxon>
        <taxon>Methanocellales</taxon>
        <taxon>Methanocellaceae</taxon>
        <taxon>Methanocella</taxon>
    </lineage>
</organism>
<dbReference type="PATRIC" id="fig|351160.9.peg.1042"/>
<feature type="domain" description="Aspartate/glutamate/uridylate kinase" evidence="1">
    <location>
        <begin position="1"/>
        <end position="149"/>
    </location>
</feature>
<evidence type="ECO:0000259" key="1">
    <source>
        <dbReference type="Pfam" id="PF00696"/>
    </source>
</evidence>